<dbReference type="OMA" id="AGSGKWF"/>
<keyword evidence="4" id="KW-1185">Reference proteome</keyword>
<evidence type="ECO:0000313" key="4">
    <source>
        <dbReference type="Proteomes" id="UP000193685"/>
    </source>
</evidence>
<dbReference type="STRING" id="56484.A0A1Y2FXC6"/>
<feature type="transmembrane region" description="Helical" evidence="2">
    <location>
        <begin position="36"/>
        <end position="55"/>
    </location>
</feature>
<comment type="caution">
    <text evidence="3">The sequence shown here is derived from an EMBL/GenBank/DDBJ whole genome shotgun (WGS) entry which is preliminary data.</text>
</comment>
<proteinExistence type="predicted"/>
<sequence length="694" mass="76368">MSKRRAGLIRLPSSLLAAKEPSAAAKQPVADPIVDLFHVSLPTFFALAVLLSVFLYEWPSWWILSGAPLLVYFILLGAYNGSRIFPDVPVWSLIAGLNVVYSICATSWLLWRIFTFLCFPLIFFIGLFQFDWLSTRVRAMLRSVLNQLHFVSDKVAFFNIPALEIDTDVDGLFVVRGLTFCLSNLTITVHGIEVGIKLSDDMELALQADKVVIPLFRRIVIGDVYGNVKGGQYEMTFGDLAERTRSSKDGGALMQTNTPLLQAAASAQALPITPGVKMTKMTDYMSDGHAPAAVSAKEGLEAVQVAKLSPEDEEAHEHYHSTLAWIASTSSIEQCRGKLRRQKARQSQNGTTEDLDEQDDRAGICAYLHAVPSIVNPPQRSIKVTTLQNLTPPAIRRFLHRLPLLLRMLLNVLAYSHPIKISSITAAGSGGWLKSLLESELFKEYTKRNAELRKLEKRVAQWTEEAHFAVQLVDVTGLAAVPTISAYDIVTHLEFGDVLVYRTLVSDMAMGKIVRLGGADATFTLPTYLLPHHEHLLPPLPTKADKDTLNQEVEDADDNKPKQVQKEAALALVENDSCEVQMGVHVCLPAILDQELLNFIMALVKASQVIEVEKQPGLLNGEVQGLQNLGSAMAKGVKKVLVEGLMDDHLIAKLLGKVTKKLETAQGDVGYSGALPVALDVYRPKETLPSKLLP</sequence>
<evidence type="ECO:0000313" key="3">
    <source>
        <dbReference type="EMBL" id="ORY87836.1"/>
    </source>
</evidence>
<organism evidence="3 4">
    <name type="scientific">Protomyces lactucae-debilis</name>
    <dbReference type="NCBI Taxonomy" id="2754530"/>
    <lineage>
        <taxon>Eukaryota</taxon>
        <taxon>Fungi</taxon>
        <taxon>Dikarya</taxon>
        <taxon>Ascomycota</taxon>
        <taxon>Taphrinomycotina</taxon>
        <taxon>Taphrinomycetes</taxon>
        <taxon>Taphrinales</taxon>
        <taxon>Protomycetaceae</taxon>
        <taxon>Protomyces</taxon>
    </lineage>
</organism>
<feature type="transmembrane region" description="Helical" evidence="2">
    <location>
        <begin position="61"/>
        <end position="81"/>
    </location>
</feature>
<dbReference type="AlphaFoldDB" id="A0A1Y2FXC6"/>
<name>A0A1Y2FXC6_PROLT</name>
<dbReference type="Proteomes" id="UP000193685">
    <property type="component" value="Unassembled WGS sequence"/>
</dbReference>
<feature type="transmembrane region" description="Helical" evidence="2">
    <location>
        <begin position="114"/>
        <end position="133"/>
    </location>
</feature>
<keyword evidence="1" id="KW-0175">Coiled coil</keyword>
<dbReference type="EMBL" id="MCFI01000001">
    <property type="protein sequence ID" value="ORY87836.1"/>
    <property type="molecule type" value="Genomic_DNA"/>
</dbReference>
<dbReference type="OrthoDB" id="5372451at2759"/>
<dbReference type="GeneID" id="63785048"/>
<keyword evidence="2" id="KW-1133">Transmembrane helix</keyword>
<evidence type="ECO:0000256" key="2">
    <source>
        <dbReference type="SAM" id="Phobius"/>
    </source>
</evidence>
<keyword evidence="2" id="KW-0812">Transmembrane</keyword>
<evidence type="ECO:0000256" key="1">
    <source>
        <dbReference type="SAM" id="Coils"/>
    </source>
</evidence>
<feature type="coiled-coil region" evidence="1">
    <location>
        <begin position="445"/>
        <end position="472"/>
    </location>
</feature>
<reference evidence="3 4" key="1">
    <citation type="submission" date="2016-07" db="EMBL/GenBank/DDBJ databases">
        <title>Pervasive Adenine N6-methylation of Active Genes in Fungi.</title>
        <authorList>
            <consortium name="DOE Joint Genome Institute"/>
            <person name="Mondo S.J."/>
            <person name="Dannebaum R.O."/>
            <person name="Kuo R.C."/>
            <person name="Labutti K."/>
            <person name="Haridas S."/>
            <person name="Kuo A."/>
            <person name="Salamov A."/>
            <person name="Ahrendt S.R."/>
            <person name="Lipzen A."/>
            <person name="Sullivan W."/>
            <person name="Andreopoulos W.B."/>
            <person name="Clum A."/>
            <person name="Lindquist E."/>
            <person name="Daum C."/>
            <person name="Ramamoorthy G.K."/>
            <person name="Gryganskyi A."/>
            <person name="Culley D."/>
            <person name="Magnuson J.K."/>
            <person name="James T.Y."/>
            <person name="O'Malley M.A."/>
            <person name="Stajich J.E."/>
            <person name="Spatafora J.W."/>
            <person name="Visel A."/>
            <person name="Grigoriev I.V."/>
        </authorList>
    </citation>
    <scope>NUCLEOTIDE SEQUENCE [LARGE SCALE GENOMIC DNA]</scope>
    <source>
        <strain evidence="3 4">12-1054</strain>
    </source>
</reference>
<keyword evidence="2" id="KW-0472">Membrane</keyword>
<gene>
    <name evidence="3" type="ORF">BCR37DRAFT_375746</name>
</gene>
<accession>A0A1Y2FXC6</accession>
<dbReference type="RefSeq" id="XP_040728331.1">
    <property type="nucleotide sequence ID" value="XM_040868449.1"/>
</dbReference>
<protein>
    <submittedName>
        <fullName evidence="3">Uncharacterized protein</fullName>
    </submittedName>
</protein>
<feature type="transmembrane region" description="Helical" evidence="2">
    <location>
        <begin position="88"/>
        <end position="108"/>
    </location>
</feature>